<sequence length="120" mass="12206">MEMVGTADVVVETTTEDELAIGVPVVTTALGVDTELDNPAGVKEEPGGAMAVPEDADEKLAIEPPVGALTPGDDTEPGSWLAEDAGVAMAVEEEAEAALIEPVVDAWLAGPVVLPEKMAV</sequence>
<accession>A0A423VHP0</accession>
<gene>
    <name evidence="1" type="ORF">VSDG_08459</name>
</gene>
<dbReference type="EMBL" id="LJZO01000050">
    <property type="protein sequence ID" value="ROV90436.1"/>
    <property type="molecule type" value="Genomic_DNA"/>
</dbReference>
<dbReference type="Proteomes" id="UP000284375">
    <property type="component" value="Unassembled WGS sequence"/>
</dbReference>
<proteinExistence type="predicted"/>
<name>A0A423VHP0_CYTCH</name>
<evidence type="ECO:0000313" key="1">
    <source>
        <dbReference type="EMBL" id="ROV90436.1"/>
    </source>
</evidence>
<reference evidence="1 2" key="1">
    <citation type="submission" date="2015-09" db="EMBL/GenBank/DDBJ databases">
        <title>Host preference determinants of Valsa canker pathogens revealed by comparative genomics.</title>
        <authorList>
            <person name="Yin Z."/>
            <person name="Huang L."/>
        </authorList>
    </citation>
    <scope>NUCLEOTIDE SEQUENCE [LARGE SCALE GENOMIC DNA]</scope>
    <source>
        <strain evidence="1 2">YSFL</strain>
    </source>
</reference>
<organism evidence="1 2">
    <name type="scientific">Cytospora chrysosperma</name>
    <name type="common">Cytospora canker fungus</name>
    <name type="synonym">Sphaeria chrysosperma</name>
    <dbReference type="NCBI Taxonomy" id="252740"/>
    <lineage>
        <taxon>Eukaryota</taxon>
        <taxon>Fungi</taxon>
        <taxon>Dikarya</taxon>
        <taxon>Ascomycota</taxon>
        <taxon>Pezizomycotina</taxon>
        <taxon>Sordariomycetes</taxon>
        <taxon>Sordariomycetidae</taxon>
        <taxon>Diaporthales</taxon>
        <taxon>Cytosporaceae</taxon>
        <taxon>Cytospora</taxon>
    </lineage>
</organism>
<dbReference type="AlphaFoldDB" id="A0A423VHP0"/>
<comment type="caution">
    <text evidence="1">The sequence shown here is derived from an EMBL/GenBank/DDBJ whole genome shotgun (WGS) entry which is preliminary data.</text>
</comment>
<keyword evidence="2" id="KW-1185">Reference proteome</keyword>
<evidence type="ECO:0000313" key="2">
    <source>
        <dbReference type="Proteomes" id="UP000284375"/>
    </source>
</evidence>
<protein>
    <submittedName>
        <fullName evidence="1">Uncharacterized protein</fullName>
    </submittedName>
</protein>